<sequence>MKFIKKMGSLAAAVIMMASMPCIAAFAAAEQDVAGLWINEVCTQNKSSFTDSLGKASDWIELYNGGSEDIDLSGFGLSDSADAPMKFVFPSGTVIKRGEHLLLAASKDQLTELNTGFALSKSGETLVLSASDGTMLQTVEVPALAEDTTYGRTPDGGSSFAVMAPTPAAANRTAPAEPVFSLESGFYSAGSVNELTISSSDTVYYTLDGSDPTTSETAIVYSGAVPMYDRSIDENVYSKYQHQDNSPYSVTLNQRFNANPEKFDKATVVRAASKSEDGSFSRVVTKTFFVMSDDKLAYYSAIPVVSLVTDPDNLFDKDKGIYVAGQQYLDWKNSPDYDPRKSEWDTDNVANFFSKGKEWEREADITYFKDGELGFSQKMGIRIKGASTRNSQTKSFNVYARSEYGDSKLDYKLIDDNYAADDGKTVKRYDSFSLRAVAWVDRMRERVVHSSLCDIPSLATYDSDRCMLFIDGELWGMYEIIEKSSDYYIQSNYGVPAENVVMIKNGEVEEGTDSDLEELEALGEFCRKNDMTSAANYEYVTSKVDVESLIDCYCAGLYLGTWDWPNHNYLMWRNSGEAIEGNPYSDGKWRFGSFDFDYSVGLTYQSFGGVEGYQYDSFRKMDNSLKGMPTSIFAGLLKNPQFRQQFADRFYSYAYSVFEPSKMTAELDDEENRYMDYMTMTAWRWNNGRPNSDYNTFLSQQRSYYHNEMEKMRTFFKRRAEYAVEDMQNYLGLSKNTATVTVTAQGMGSLSVNSADAAFSGGVWTGSFDSGKTVTITAKPADGYTFAGWSGAVSSDSATITVTADKAVTLVCTFNKTEYGRGDVNMDGSVNTADLVFMSQYLLGREEFTQKQSELADMNEDGSADIFDMVSLRKELLKS</sequence>
<dbReference type="Gene3D" id="1.10.1330.10">
    <property type="entry name" value="Dockerin domain"/>
    <property type="match status" value="1"/>
</dbReference>
<evidence type="ECO:0000259" key="3">
    <source>
        <dbReference type="PROSITE" id="PS51841"/>
    </source>
</evidence>
<feature type="chain" id="PRO_5038413665" evidence="1">
    <location>
        <begin position="25"/>
        <end position="879"/>
    </location>
</feature>
<protein>
    <submittedName>
        <fullName evidence="4">Fn3 domain-containing protein</fullName>
    </submittedName>
</protein>
<feature type="domain" description="LTD" evidence="3">
    <location>
        <begin position="24"/>
        <end position="152"/>
    </location>
</feature>
<dbReference type="Gene3D" id="2.60.40.1260">
    <property type="entry name" value="Lamin Tail domain"/>
    <property type="match status" value="1"/>
</dbReference>
<dbReference type="EMBL" id="QGDI01000009">
    <property type="protein sequence ID" value="PWJ11573.1"/>
    <property type="molecule type" value="Genomic_DNA"/>
</dbReference>
<dbReference type="InterPro" id="IPR002105">
    <property type="entry name" value="Dockerin_1_rpt"/>
</dbReference>
<dbReference type="InterPro" id="IPR026876">
    <property type="entry name" value="Fn3_assoc_repeat"/>
</dbReference>
<dbReference type="SUPFAM" id="SSF74853">
    <property type="entry name" value="Lamin A/C globular tail domain"/>
    <property type="match status" value="1"/>
</dbReference>
<comment type="caution">
    <text evidence="4">The sequence shown here is derived from an EMBL/GenBank/DDBJ whole genome shotgun (WGS) entry which is preliminary data.</text>
</comment>
<feature type="domain" description="Dockerin" evidence="2">
    <location>
        <begin position="817"/>
        <end position="879"/>
    </location>
</feature>
<dbReference type="SUPFAM" id="SSF63446">
    <property type="entry name" value="Type I dockerin domain"/>
    <property type="match status" value="1"/>
</dbReference>
<dbReference type="InterPro" id="IPR014867">
    <property type="entry name" value="Spore_coat_CotH_CotH2/3/7"/>
</dbReference>
<dbReference type="Pfam" id="PF13287">
    <property type="entry name" value="Fn3_assoc"/>
    <property type="match status" value="1"/>
</dbReference>
<name>A0A315XX21_RUMFL</name>
<dbReference type="PROSITE" id="PS51766">
    <property type="entry name" value="DOCKERIN"/>
    <property type="match status" value="1"/>
</dbReference>
<gene>
    <name evidence="4" type="ORF">IE37_02336</name>
</gene>
<dbReference type="InterPro" id="IPR036415">
    <property type="entry name" value="Lamin_tail_dom_sf"/>
</dbReference>
<dbReference type="InterPro" id="IPR016134">
    <property type="entry name" value="Dockerin_dom"/>
</dbReference>
<reference evidence="4 5" key="1">
    <citation type="submission" date="2018-05" db="EMBL/GenBank/DDBJ databases">
        <title>The Hungate 1000. A catalogue of reference genomes from the rumen microbiome.</title>
        <authorList>
            <person name="Kelly W."/>
        </authorList>
    </citation>
    <scope>NUCLEOTIDE SEQUENCE [LARGE SCALE GENOMIC DNA]</scope>
    <source>
        <strain evidence="4 5">SAb67</strain>
    </source>
</reference>
<organism evidence="4 5">
    <name type="scientific">Ruminococcus flavefaciens</name>
    <dbReference type="NCBI Taxonomy" id="1265"/>
    <lineage>
        <taxon>Bacteria</taxon>
        <taxon>Bacillati</taxon>
        <taxon>Bacillota</taxon>
        <taxon>Clostridia</taxon>
        <taxon>Eubacteriales</taxon>
        <taxon>Oscillospiraceae</taxon>
        <taxon>Ruminococcus</taxon>
    </lineage>
</organism>
<dbReference type="GO" id="GO:0000272">
    <property type="term" value="P:polysaccharide catabolic process"/>
    <property type="evidence" value="ECO:0007669"/>
    <property type="project" value="InterPro"/>
</dbReference>
<evidence type="ECO:0000256" key="1">
    <source>
        <dbReference type="SAM" id="SignalP"/>
    </source>
</evidence>
<dbReference type="OrthoDB" id="9806464at2"/>
<dbReference type="InterPro" id="IPR036439">
    <property type="entry name" value="Dockerin_dom_sf"/>
</dbReference>
<evidence type="ECO:0000313" key="4">
    <source>
        <dbReference type="EMBL" id="PWJ11573.1"/>
    </source>
</evidence>
<dbReference type="PROSITE" id="PS00018">
    <property type="entry name" value="EF_HAND_1"/>
    <property type="match status" value="1"/>
</dbReference>
<dbReference type="AlphaFoldDB" id="A0A315XX21"/>
<dbReference type="Proteomes" id="UP000245720">
    <property type="component" value="Unassembled WGS sequence"/>
</dbReference>
<dbReference type="InterPro" id="IPR018247">
    <property type="entry name" value="EF_Hand_1_Ca_BS"/>
</dbReference>
<proteinExistence type="predicted"/>
<dbReference type="Pfam" id="PF00404">
    <property type="entry name" value="Dockerin_1"/>
    <property type="match status" value="1"/>
</dbReference>
<evidence type="ECO:0000259" key="2">
    <source>
        <dbReference type="PROSITE" id="PS51766"/>
    </source>
</evidence>
<dbReference type="RefSeq" id="WP_109727077.1">
    <property type="nucleotide sequence ID" value="NZ_QGDI01000009.1"/>
</dbReference>
<dbReference type="CDD" id="cd14256">
    <property type="entry name" value="Dockerin_I"/>
    <property type="match status" value="1"/>
</dbReference>
<feature type="signal peptide" evidence="1">
    <location>
        <begin position="1"/>
        <end position="24"/>
    </location>
</feature>
<dbReference type="Pfam" id="PF00932">
    <property type="entry name" value="LTD"/>
    <property type="match status" value="1"/>
</dbReference>
<dbReference type="Pfam" id="PF08757">
    <property type="entry name" value="CotH"/>
    <property type="match status" value="1"/>
</dbReference>
<dbReference type="InterPro" id="IPR001322">
    <property type="entry name" value="Lamin_tail_dom"/>
</dbReference>
<dbReference type="InterPro" id="IPR044060">
    <property type="entry name" value="Bacterial_rp_domain"/>
</dbReference>
<keyword evidence="1" id="KW-0732">Signal</keyword>
<evidence type="ECO:0000313" key="5">
    <source>
        <dbReference type="Proteomes" id="UP000245720"/>
    </source>
</evidence>
<dbReference type="GO" id="GO:0004553">
    <property type="term" value="F:hydrolase activity, hydrolyzing O-glycosyl compounds"/>
    <property type="evidence" value="ECO:0007669"/>
    <property type="project" value="InterPro"/>
</dbReference>
<dbReference type="Pfam" id="PF18998">
    <property type="entry name" value="Flg_new_2"/>
    <property type="match status" value="1"/>
</dbReference>
<dbReference type="PROSITE" id="PS51841">
    <property type="entry name" value="LTD"/>
    <property type="match status" value="1"/>
</dbReference>
<accession>A0A315XX21</accession>